<gene>
    <name evidence="2" type="ORF">FB561_5694</name>
</gene>
<evidence type="ECO:0000313" key="2">
    <source>
        <dbReference type="EMBL" id="TWD84503.1"/>
    </source>
</evidence>
<protein>
    <submittedName>
        <fullName evidence="2">Uncharacterized protein</fullName>
    </submittedName>
</protein>
<sequence length="110" mass="12080">MTARESTANRVQFDARSLLSDTVEEALWPARSSRPGLATSGRARPRVAGRTKQIEKNVYAQQLPRYDDLKQLADQIRAALGSIAIRPDVQSPAQSAHAPLLSASPLMRTR</sequence>
<proteinExistence type="predicted"/>
<name>A0A561C020_9ACTN</name>
<dbReference type="RefSeq" id="WP_145811903.1">
    <property type="nucleotide sequence ID" value="NZ_VIVK01000001.1"/>
</dbReference>
<reference evidence="2 3" key="1">
    <citation type="submission" date="2019-06" db="EMBL/GenBank/DDBJ databases">
        <title>Sequencing the genomes of 1000 actinobacteria strains.</title>
        <authorList>
            <person name="Klenk H.-P."/>
        </authorList>
    </citation>
    <scope>NUCLEOTIDE SEQUENCE [LARGE SCALE GENOMIC DNA]</scope>
    <source>
        <strain evidence="2 3">DSM 24683</strain>
    </source>
</reference>
<evidence type="ECO:0000313" key="3">
    <source>
        <dbReference type="Proteomes" id="UP000318380"/>
    </source>
</evidence>
<accession>A0A561C020</accession>
<comment type="caution">
    <text evidence="2">The sequence shown here is derived from an EMBL/GenBank/DDBJ whole genome shotgun (WGS) entry which is preliminary data.</text>
</comment>
<evidence type="ECO:0000256" key="1">
    <source>
        <dbReference type="SAM" id="MobiDB-lite"/>
    </source>
</evidence>
<dbReference type="Proteomes" id="UP000318380">
    <property type="component" value="Unassembled WGS sequence"/>
</dbReference>
<keyword evidence="3" id="KW-1185">Reference proteome</keyword>
<feature type="region of interest" description="Disordered" evidence="1">
    <location>
        <begin position="87"/>
        <end position="110"/>
    </location>
</feature>
<organism evidence="2 3">
    <name type="scientific">Kribbella amoyensis</name>
    <dbReference type="NCBI Taxonomy" id="996641"/>
    <lineage>
        <taxon>Bacteria</taxon>
        <taxon>Bacillati</taxon>
        <taxon>Actinomycetota</taxon>
        <taxon>Actinomycetes</taxon>
        <taxon>Propionibacteriales</taxon>
        <taxon>Kribbellaceae</taxon>
        <taxon>Kribbella</taxon>
    </lineage>
</organism>
<dbReference type="EMBL" id="VIVK01000001">
    <property type="protein sequence ID" value="TWD84503.1"/>
    <property type="molecule type" value="Genomic_DNA"/>
</dbReference>
<dbReference type="AlphaFoldDB" id="A0A561C020"/>
<dbReference type="OrthoDB" id="9921406at2"/>